<reference evidence="2" key="2">
    <citation type="journal article" date="2020" name="Data Brief">
        <title>Transcriptome dataset of Babesia bovis life stages within vertebrate and invertebrate hosts.</title>
        <authorList>
            <person name="Ueti M.W."/>
            <person name="Johnson W.C."/>
            <person name="Kappmeyer L.S."/>
            <person name="Herndon D.R."/>
            <person name="Mousel M.R."/>
            <person name="Reif K.E."/>
            <person name="Taus N.S."/>
            <person name="Ifeonu O.O."/>
            <person name="Silva J.C."/>
            <person name="Suarez C.E."/>
            <person name="Brayton K.A."/>
        </authorList>
    </citation>
    <scope>NUCLEOTIDE SEQUENCE [LARGE SCALE GENOMIC DNA]</scope>
</reference>
<dbReference type="InParanoid" id="A7AN70"/>
<keyword evidence="2" id="KW-1185">Reference proteome</keyword>
<dbReference type="Proteomes" id="UP000002173">
    <property type="component" value="Unassembled WGS sequence"/>
</dbReference>
<protein>
    <submittedName>
        <fullName evidence="1">Uncharacterized protein</fullName>
    </submittedName>
</protein>
<dbReference type="OMA" id="GFKAPAM"/>
<evidence type="ECO:0000313" key="2">
    <source>
        <dbReference type="Proteomes" id="UP000002173"/>
    </source>
</evidence>
<dbReference type="GeneID" id="5479821"/>
<reference evidence="1 2" key="1">
    <citation type="journal article" date="2007" name="PLoS Pathog.">
        <title>Genome sequence of Babesia bovis and comparative analysis of apicomplexan hemoprotozoa.</title>
        <authorList>
            <person name="Brayton K.A."/>
            <person name="Lau A.O.T."/>
            <person name="Herndon D.R."/>
            <person name="Hannick L."/>
            <person name="Kappmeyer L.S."/>
            <person name="Berens S.J."/>
            <person name="Bidwell S.L."/>
            <person name="Brown W.C."/>
            <person name="Crabtree J."/>
            <person name="Fadrosh D."/>
            <person name="Feldblum T."/>
            <person name="Forberger H.A."/>
            <person name="Haas B.J."/>
            <person name="Howell J.M."/>
            <person name="Khouri H."/>
            <person name="Koo H."/>
            <person name="Mann D.J."/>
            <person name="Norimine J."/>
            <person name="Paulsen I.T."/>
            <person name="Radune D."/>
            <person name="Ren Q."/>
            <person name="Smith R.K. Jr."/>
            <person name="Suarez C.E."/>
            <person name="White O."/>
            <person name="Wortman J.R."/>
            <person name="Knowles D.P. Jr."/>
            <person name="McElwain T.F."/>
            <person name="Nene V.M."/>
        </authorList>
    </citation>
    <scope>NUCLEOTIDE SEQUENCE [LARGE SCALE GENOMIC DNA]</scope>
    <source>
        <strain evidence="1">T2Bo</strain>
    </source>
</reference>
<comment type="caution">
    <text evidence="1">The sequence shown here is derived from an EMBL/GenBank/DDBJ whole genome shotgun (WGS) entry which is preliminary data.</text>
</comment>
<dbReference type="EMBL" id="AAXT01000001">
    <property type="protein sequence ID" value="EDO08004.1"/>
    <property type="molecule type" value="Genomic_DNA"/>
</dbReference>
<accession>A7AN70</accession>
<dbReference type="AlphaFoldDB" id="A7AN70"/>
<sequence>MSQYGPRSQALPSDVIEELERKYNTATPVKEGVVKIPAADPDVCGVKTAVESPAPSTTVKKADDDVKTPEEKAALLAKITGNQPNISPAYRLLADPKLCLKGNSQQAESLHRQNL</sequence>
<name>A7AN70_BABBO</name>
<proteinExistence type="predicted"/>
<dbReference type="VEuPathDB" id="PiroplasmaDB:BBOV_III004410"/>
<evidence type="ECO:0000313" key="1">
    <source>
        <dbReference type="EMBL" id="EDO08004.1"/>
    </source>
</evidence>
<reference evidence="2" key="3">
    <citation type="journal article" date="2021" name="Int. J. Parasitol.">
        <title>Comparative analysis of gene expression between Babesia bovis blood stages and kinetes allowed by improved genome annotation.</title>
        <authorList>
            <person name="Ueti M.W."/>
            <person name="Johnson W.C."/>
            <person name="Kappmeyer L.S."/>
            <person name="Herndon D.R."/>
            <person name="Mousel M.R."/>
            <person name="Reif K.E."/>
            <person name="Taus N.S."/>
            <person name="Ifeonu O.O."/>
            <person name="Silva J.C."/>
            <person name="Suarez C.E."/>
            <person name="Brayton K.A."/>
        </authorList>
    </citation>
    <scope>NUCLEOTIDE SEQUENCE [LARGE SCALE GENOMIC DNA]</scope>
</reference>
<dbReference type="KEGG" id="bbo:BBOV_III004410"/>
<organism evidence="1 2">
    <name type="scientific">Babesia bovis</name>
    <dbReference type="NCBI Taxonomy" id="5865"/>
    <lineage>
        <taxon>Eukaryota</taxon>
        <taxon>Sar</taxon>
        <taxon>Alveolata</taxon>
        <taxon>Apicomplexa</taxon>
        <taxon>Aconoidasida</taxon>
        <taxon>Piroplasmida</taxon>
        <taxon>Babesiidae</taxon>
        <taxon>Babesia</taxon>
    </lineage>
</organism>
<dbReference type="RefSeq" id="XP_001611572.1">
    <property type="nucleotide sequence ID" value="XM_001611522.1"/>
</dbReference>
<gene>
    <name evidence="1" type="ORF">BBOV_III004410</name>
</gene>